<sequence length="80" mass="8887">NQSTVDKTKNSSTESEPDSNDSSHLNQSEEQTENDNENNIISDEPLVDEAGSKTNLIENHSSHESDIEDEDEDEQSVNIP</sequence>
<organism evidence="2 3">
    <name type="scientific">Rotaria socialis</name>
    <dbReference type="NCBI Taxonomy" id="392032"/>
    <lineage>
        <taxon>Eukaryota</taxon>
        <taxon>Metazoa</taxon>
        <taxon>Spiralia</taxon>
        <taxon>Gnathifera</taxon>
        <taxon>Rotifera</taxon>
        <taxon>Eurotatoria</taxon>
        <taxon>Bdelloidea</taxon>
        <taxon>Philodinida</taxon>
        <taxon>Philodinidae</taxon>
        <taxon>Rotaria</taxon>
    </lineage>
</organism>
<feature type="non-terminal residue" evidence="2">
    <location>
        <position position="80"/>
    </location>
</feature>
<comment type="caution">
    <text evidence="2">The sequence shown here is derived from an EMBL/GenBank/DDBJ whole genome shotgun (WGS) entry which is preliminary data.</text>
</comment>
<evidence type="ECO:0000256" key="1">
    <source>
        <dbReference type="SAM" id="MobiDB-lite"/>
    </source>
</evidence>
<feature type="region of interest" description="Disordered" evidence="1">
    <location>
        <begin position="1"/>
        <end position="80"/>
    </location>
</feature>
<dbReference type="Proteomes" id="UP000663873">
    <property type="component" value="Unassembled WGS sequence"/>
</dbReference>
<dbReference type="AlphaFoldDB" id="A0A821VW02"/>
<gene>
    <name evidence="2" type="ORF">UJA718_LOCUS46026</name>
</gene>
<evidence type="ECO:0000313" key="3">
    <source>
        <dbReference type="Proteomes" id="UP000663873"/>
    </source>
</evidence>
<evidence type="ECO:0000313" key="2">
    <source>
        <dbReference type="EMBL" id="CAF4912394.1"/>
    </source>
</evidence>
<feature type="compositionally biased region" description="Acidic residues" evidence="1">
    <location>
        <begin position="66"/>
        <end position="80"/>
    </location>
</feature>
<protein>
    <submittedName>
        <fullName evidence="2">Uncharacterized protein</fullName>
    </submittedName>
</protein>
<proteinExistence type="predicted"/>
<dbReference type="EMBL" id="CAJOBP010080237">
    <property type="protein sequence ID" value="CAF4912394.1"/>
    <property type="molecule type" value="Genomic_DNA"/>
</dbReference>
<accession>A0A821VW02</accession>
<feature type="non-terminal residue" evidence="2">
    <location>
        <position position="1"/>
    </location>
</feature>
<feature type="compositionally biased region" description="Polar residues" evidence="1">
    <location>
        <begin position="1"/>
        <end position="29"/>
    </location>
</feature>
<name>A0A821VW02_9BILA</name>
<reference evidence="2" key="1">
    <citation type="submission" date="2021-02" db="EMBL/GenBank/DDBJ databases">
        <authorList>
            <person name="Nowell W R."/>
        </authorList>
    </citation>
    <scope>NUCLEOTIDE SEQUENCE</scope>
</reference>
<keyword evidence="3" id="KW-1185">Reference proteome</keyword>